<dbReference type="AlphaFoldDB" id="A0A1Q5PTY2"/>
<name>A0A1Q5PTY2_9ACTO</name>
<feature type="domain" description="Lacto-N-biose phosphorylase C-terminal" evidence="3">
    <location>
        <begin position="670"/>
        <end position="721"/>
    </location>
</feature>
<dbReference type="RefSeq" id="WP_073825890.1">
    <property type="nucleotide sequence ID" value="NZ_MQVS01000012.1"/>
</dbReference>
<proteinExistence type="predicted"/>
<dbReference type="InterPro" id="IPR013783">
    <property type="entry name" value="Ig-like_fold"/>
</dbReference>
<dbReference type="InterPro" id="IPR013780">
    <property type="entry name" value="Glyco_hydro_b"/>
</dbReference>
<dbReference type="OrthoDB" id="5834503at2"/>
<dbReference type="Gene3D" id="2.60.40.10">
    <property type="entry name" value="Immunoglobulins"/>
    <property type="match status" value="1"/>
</dbReference>
<comment type="caution">
    <text evidence="4">The sequence shown here is derived from an EMBL/GenBank/DDBJ whole genome shotgun (WGS) entry which is preliminary data.</text>
</comment>
<evidence type="ECO:0000313" key="4">
    <source>
        <dbReference type="EMBL" id="OKL50932.1"/>
    </source>
</evidence>
<dbReference type="Gene3D" id="3.40.50.880">
    <property type="match status" value="1"/>
</dbReference>
<dbReference type="Pfam" id="PF09508">
    <property type="entry name" value="Lact_bio_phlase"/>
    <property type="match status" value="1"/>
</dbReference>
<organism evidence="4 5">
    <name type="scientific">Buchananella hordeovulneris</name>
    <dbReference type="NCBI Taxonomy" id="52770"/>
    <lineage>
        <taxon>Bacteria</taxon>
        <taxon>Bacillati</taxon>
        <taxon>Actinomycetota</taxon>
        <taxon>Actinomycetes</taxon>
        <taxon>Actinomycetales</taxon>
        <taxon>Actinomycetaceae</taxon>
        <taxon>Buchananella</taxon>
    </lineage>
</organism>
<accession>A0A1Q5PTY2</accession>
<dbReference type="NCBIfam" id="TIGR02336">
    <property type="entry name" value="1,3-beta-galactosyl-N-acetylhexosamine phosphorylase"/>
    <property type="match status" value="1"/>
</dbReference>
<evidence type="ECO:0000313" key="5">
    <source>
        <dbReference type="Proteomes" id="UP000185612"/>
    </source>
</evidence>
<dbReference type="GO" id="GO:0005975">
    <property type="term" value="P:carbohydrate metabolic process"/>
    <property type="evidence" value="ECO:0007669"/>
    <property type="project" value="UniProtKB-ARBA"/>
</dbReference>
<feature type="domain" description="Lacto-N-biose phosphorylase central" evidence="2">
    <location>
        <begin position="444"/>
        <end position="662"/>
    </location>
</feature>
<dbReference type="InterPro" id="IPR035363">
    <property type="entry name" value="LBP_M"/>
</dbReference>
<keyword evidence="5" id="KW-1185">Reference proteome</keyword>
<dbReference type="InterPro" id="IPR012711">
    <property type="entry name" value="Lacto-N-biose_phosphorylase"/>
</dbReference>
<protein>
    <submittedName>
        <fullName evidence="4">1,3-beta-galactosyl-N-acetylhexosamine phosphorylase</fullName>
    </submittedName>
</protein>
<gene>
    <name evidence="4" type="ORF">BSZ40_09865</name>
</gene>
<reference evidence="5" key="1">
    <citation type="submission" date="2016-12" db="EMBL/GenBank/DDBJ databases">
        <authorList>
            <person name="Meng X."/>
        </authorList>
    </citation>
    <scope>NUCLEOTIDE SEQUENCE [LARGE SCALE GENOMIC DNA]</scope>
    <source>
        <strain evidence="5">DSM 20732</strain>
    </source>
</reference>
<dbReference type="InterPro" id="IPR035080">
    <property type="entry name" value="Lact_bio_phlase-like_N"/>
</dbReference>
<dbReference type="Pfam" id="PF17386">
    <property type="entry name" value="LBP_C"/>
    <property type="match status" value="1"/>
</dbReference>
<feature type="domain" description="Lacto-N-biose phosphorylase-like N-terminal TIM barrel" evidence="1">
    <location>
        <begin position="5"/>
        <end position="439"/>
    </location>
</feature>
<dbReference type="SUPFAM" id="SSF52317">
    <property type="entry name" value="Class I glutamine amidotransferase-like"/>
    <property type="match status" value="1"/>
</dbReference>
<evidence type="ECO:0000259" key="3">
    <source>
        <dbReference type="Pfam" id="PF17386"/>
    </source>
</evidence>
<dbReference type="STRING" id="52770.BSZ40_09865"/>
<dbReference type="InParanoid" id="A0A1Q5PTY2"/>
<dbReference type="GO" id="GO:0004645">
    <property type="term" value="F:1,4-alpha-oligoglucan phosphorylase activity"/>
    <property type="evidence" value="ECO:0007669"/>
    <property type="project" value="InterPro"/>
</dbReference>
<dbReference type="Gene3D" id="2.60.40.1180">
    <property type="entry name" value="Golgi alpha-mannosidase II"/>
    <property type="match status" value="1"/>
</dbReference>
<sequence length="723" mass="81030">MANTGRVTLPIQVGIDDEITELARRLGADAVRNSDGTELPEIAHQLVDKVYSTYFPARGDQDFALANPHTLVNQYLCSPRSTAPATGDLVIDVMEGYFRTQFAPKTDCDVKRWWQVIDRTTGQEVAADQWDTTPEGVVTIRNPQPFHVYTVGFLADQLWDSTQMYNYITNDWHLEPWRVKERPYDVRKAGVWEYAQDALKKWLRENPEVDVVRFTTFFYHFTLVFNDEAKEKYVDWFGYSASVSIEAMEAFEAEYGVALTAEDFVDEGYYNNAFRSPSERYLQWIDFQSRFVAERAKGLVDIAHAEGREAMMFLGDNWMGMEPYGKYFPRIGMDAVVGSVGSGATCRMISDIPGVKYTEGRFLPYFFPDVFNDEGDPVGEANSSWLQARRAIVRFPLDRMGYGGYPSLALKYPAFVDRMEEICNEFREIHELGGGQHPQNAPIRVAIVNAWGKLRTWQTYMVAHALWYKQIYTYLGIVEALSGLPFAVQFLSFDDVKAGALAEVDVLINGGVAGTAFSGGQAWLDAELTTAVRAFVARGGGFIGVGEPAAVSHGGSFIQLSDVLGVDREQSLSLSTDRYPRIVDNHPLLADVAGTFDIGEGGGDIVNLDRNVEVLAYVDDSVRASLNQYGKGRGIYLGGLPYSFENARLLYRAIYWAAGREEELENGTAWLTDDVRTEVAYYPNTSRIVVLNNSADAVSTTVRGLGRTWQVELAPMGYQWLDI</sequence>
<dbReference type="InterPro" id="IPR035356">
    <property type="entry name" value="LBP_C"/>
</dbReference>
<dbReference type="EMBL" id="MQVS01000012">
    <property type="protein sequence ID" value="OKL50932.1"/>
    <property type="molecule type" value="Genomic_DNA"/>
</dbReference>
<dbReference type="InterPro" id="IPR029062">
    <property type="entry name" value="Class_I_gatase-like"/>
</dbReference>
<evidence type="ECO:0000259" key="1">
    <source>
        <dbReference type="Pfam" id="PF09508"/>
    </source>
</evidence>
<dbReference type="Proteomes" id="UP000185612">
    <property type="component" value="Unassembled WGS sequence"/>
</dbReference>
<evidence type="ECO:0000259" key="2">
    <source>
        <dbReference type="Pfam" id="PF17385"/>
    </source>
</evidence>
<dbReference type="Pfam" id="PF17385">
    <property type="entry name" value="LBP_M"/>
    <property type="match status" value="1"/>
</dbReference>
<dbReference type="Gene3D" id="3.20.20.80">
    <property type="entry name" value="Glycosidases"/>
    <property type="match status" value="1"/>
</dbReference>